<dbReference type="EMBL" id="JANPWB010000007">
    <property type="protein sequence ID" value="KAJ1174184.1"/>
    <property type="molecule type" value="Genomic_DNA"/>
</dbReference>
<evidence type="ECO:0000313" key="3">
    <source>
        <dbReference type="Proteomes" id="UP001066276"/>
    </source>
</evidence>
<dbReference type="Proteomes" id="UP001066276">
    <property type="component" value="Chromosome 4_1"/>
</dbReference>
<dbReference type="AlphaFoldDB" id="A0AAV7TCA2"/>
<evidence type="ECO:0000256" key="1">
    <source>
        <dbReference type="SAM" id="MobiDB-lite"/>
    </source>
</evidence>
<feature type="region of interest" description="Disordered" evidence="1">
    <location>
        <begin position="1"/>
        <end position="40"/>
    </location>
</feature>
<evidence type="ECO:0000313" key="2">
    <source>
        <dbReference type="EMBL" id="KAJ1174184.1"/>
    </source>
</evidence>
<comment type="caution">
    <text evidence="2">The sequence shown here is derived from an EMBL/GenBank/DDBJ whole genome shotgun (WGS) entry which is preliminary data.</text>
</comment>
<keyword evidence="3" id="KW-1185">Reference proteome</keyword>
<name>A0AAV7TCA2_PLEWA</name>
<accession>A0AAV7TCA2</accession>
<organism evidence="2 3">
    <name type="scientific">Pleurodeles waltl</name>
    <name type="common">Iberian ribbed newt</name>
    <dbReference type="NCBI Taxonomy" id="8319"/>
    <lineage>
        <taxon>Eukaryota</taxon>
        <taxon>Metazoa</taxon>
        <taxon>Chordata</taxon>
        <taxon>Craniata</taxon>
        <taxon>Vertebrata</taxon>
        <taxon>Euteleostomi</taxon>
        <taxon>Amphibia</taxon>
        <taxon>Batrachia</taxon>
        <taxon>Caudata</taxon>
        <taxon>Salamandroidea</taxon>
        <taxon>Salamandridae</taxon>
        <taxon>Pleurodelinae</taxon>
        <taxon>Pleurodeles</taxon>
    </lineage>
</organism>
<reference evidence="2" key="1">
    <citation type="journal article" date="2022" name="bioRxiv">
        <title>Sequencing and chromosome-scale assembly of the giantPleurodeles waltlgenome.</title>
        <authorList>
            <person name="Brown T."/>
            <person name="Elewa A."/>
            <person name="Iarovenko S."/>
            <person name="Subramanian E."/>
            <person name="Araus A.J."/>
            <person name="Petzold A."/>
            <person name="Susuki M."/>
            <person name="Suzuki K.-i.T."/>
            <person name="Hayashi T."/>
            <person name="Toyoda A."/>
            <person name="Oliveira C."/>
            <person name="Osipova E."/>
            <person name="Leigh N.D."/>
            <person name="Simon A."/>
            <person name="Yun M.H."/>
        </authorList>
    </citation>
    <scope>NUCLEOTIDE SEQUENCE</scope>
    <source>
        <strain evidence="2">20211129_DDA</strain>
        <tissue evidence="2">Liver</tissue>
    </source>
</reference>
<protein>
    <submittedName>
        <fullName evidence="2">Uncharacterized protein</fullName>
    </submittedName>
</protein>
<proteinExistence type="predicted"/>
<gene>
    <name evidence="2" type="ORF">NDU88_006007</name>
</gene>
<sequence length="154" mass="16374">MQVQGAQNPIRGKTSLPGGLSRSHSVRCRGSPSQPVGPPAWETLRTASRLFSVADASPLTAPIGSPRSTWAVREGVHSPLHPQIHLPVPRGSALQWVSTLSAIPAVSGPRAPHRSRWSGPPLAAPGRCREVTASVVRRHYTSIRQHKGVVGDGM</sequence>